<dbReference type="InterPro" id="IPR052212">
    <property type="entry name" value="PH-like_domain"/>
</dbReference>
<dbReference type="PANTHER" id="PTHR12156">
    <property type="entry name" value="PLECKSTRIN HOMOLOGY-LIKE DOMAIN, FAMILY B, MEMBER 3"/>
    <property type="match status" value="1"/>
</dbReference>
<proteinExistence type="predicted"/>
<evidence type="ECO:0000256" key="1">
    <source>
        <dbReference type="SAM" id="Coils"/>
    </source>
</evidence>
<dbReference type="EMBL" id="JAHRIO010012217">
    <property type="protein sequence ID" value="MEQ2162653.1"/>
    <property type="molecule type" value="Genomic_DNA"/>
</dbReference>
<organism evidence="3 4">
    <name type="scientific">Goodea atripinnis</name>
    <dbReference type="NCBI Taxonomy" id="208336"/>
    <lineage>
        <taxon>Eukaryota</taxon>
        <taxon>Metazoa</taxon>
        <taxon>Chordata</taxon>
        <taxon>Craniata</taxon>
        <taxon>Vertebrata</taxon>
        <taxon>Euteleostomi</taxon>
        <taxon>Actinopterygii</taxon>
        <taxon>Neopterygii</taxon>
        <taxon>Teleostei</taxon>
        <taxon>Neoteleostei</taxon>
        <taxon>Acanthomorphata</taxon>
        <taxon>Ovalentaria</taxon>
        <taxon>Atherinomorphae</taxon>
        <taxon>Cyprinodontiformes</taxon>
        <taxon>Goodeidae</taxon>
        <taxon>Goodea</taxon>
    </lineage>
</organism>
<feature type="coiled-coil region" evidence="1">
    <location>
        <begin position="73"/>
        <end position="107"/>
    </location>
</feature>
<comment type="caution">
    <text evidence="3">The sequence shown here is derived from an EMBL/GenBank/DDBJ whole genome shotgun (WGS) entry which is preliminary data.</text>
</comment>
<sequence>PGVWENHVRDGGKTRVGHTRSDCEVLETETKRFEDLEFQQLEKESRQDEEKETHTQELLREIADYQRSTVTRKERLLALKKQAAQITEQAQREKESFLKERSNLEVMLQRV</sequence>
<accession>A0ABV0MU65</accession>
<keyword evidence="4" id="KW-1185">Reference proteome</keyword>
<feature type="non-terminal residue" evidence="3">
    <location>
        <position position="1"/>
    </location>
</feature>
<dbReference type="Proteomes" id="UP001476798">
    <property type="component" value="Unassembled WGS sequence"/>
</dbReference>
<dbReference type="PANTHER" id="PTHR12156:SF21">
    <property type="entry name" value="PLECKSTRIN HOMOLOGY-LIKE DOMAIN FAMILY B MEMBER 2"/>
    <property type="match status" value="1"/>
</dbReference>
<evidence type="ECO:0000256" key="2">
    <source>
        <dbReference type="SAM" id="MobiDB-lite"/>
    </source>
</evidence>
<feature type="region of interest" description="Disordered" evidence="2">
    <location>
        <begin position="1"/>
        <end position="21"/>
    </location>
</feature>
<reference evidence="3 4" key="1">
    <citation type="submission" date="2021-06" db="EMBL/GenBank/DDBJ databases">
        <authorList>
            <person name="Palmer J.M."/>
        </authorList>
    </citation>
    <scope>NUCLEOTIDE SEQUENCE [LARGE SCALE GENOMIC DNA]</scope>
    <source>
        <strain evidence="3 4">GA_2019</strain>
        <tissue evidence="3">Muscle</tissue>
    </source>
</reference>
<keyword evidence="1" id="KW-0175">Coiled coil</keyword>
<name>A0ABV0MU65_9TELE</name>
<evidence type="ECO:0000313" key="4">
    <source>
        <dbReference type="Proteomes" id="UP001476798"/>
    </source>
</evidence>
<evidence type="ECO:0000313" key="3">
    <source>
        <dbReference type="EMBL" id="MEQ2162653.1"/>
    </source>
</evidence>
<protein>
    <submittedName>
        <fullName evidence="3">Pleckstrin y-like domain B member 2</fullName>
    </submittedName>
</protein>
<gene>
    <name evidence="3" type="primary">PHLDB2</name>
    <name evidence="3" type="ORF">GOODEAATRI_022085</name>
</gene>